<feature type="non-terminal residue" evidence="1">
    <location>
        <position position="49"/>
    </location>
</feature>
<dbReference type="Proteomes" id="UP000319722">
    <property type="component" value="Unassembled WGS sequence"/>
</dbReference>
<gene>
    <name evidence="1" type="ORF">FB547_1231</name>
</gene>
<protein>
    <submittedName>
        <fullName evidence="1">Uncharacterized protein</fullName>
    </submittedName>
</protein>
<evidence type="ECO:0000313" key="1">
    <source>
        <dbReference type="EMBL" id="TWD73501.1"/>
    </source>
</evidence>
<comment type="caution">
    <text evidence="1">The sequence shown here is derived from an EMBL/GenBank/DDBJ whole genome shotgun (WGS) entry which is preliminary data.</text>
</comment>
<reference evidence="1 2" key="1">
    <citation type="submission" date="2019-06" db="EMBL/GenBank/DDBJ databases">
        <title>Sorghum-associated microbial communities from plants grown in Nebraska, USA.</title>
        <authorList>
            <person name="Schachtman D."/>
        </authorList>
    </citation>
    <scope>NUCLEOTIDE SEQUENCE [LARGE SCALE GENOMIC DNA]</scope>
    <source>
        <strain evidence="1 2">T529</strain>
    </source>
</reference>
<evidence type="ECO:0000313" key="2">
    <source>
        <dbReference type="Proteomes" id="UP000319722"/>
    </source>
</evidence>
<accession>A0A561B3T2</accession>
<name>A0A561B3T2_9BURK</name>
<dbReference type="EMBL" id="VIVL01000023">
    <property type="protein sequence ID" value="TWD73501.1"/>
    <property type="molecule type" value="Genomic_DNA"/>
</dbReference>
<sequence length="49" mass="5513">MLQGLMQDQPLLISHLITFAERHNGDGEIVSRRVEGDIHRTTWGGIASR</sequence>
<organism evidence="1 2">
    <name type="scientific">Variovorax beijingensis</name>
    <dbReference type="NCBI Taxonomy" id="2496117"/>
    <lineage>
        <taxon>Bacteria</taxon>
        <taxon>Pseudomonadati</taxon>
        <taxon>Pseudomonadota</taxon>
        <taxon>Betaproteobacteria</taxon>
        <taxon>Burkholderiales</taxon>
        <taxon>Comamonadaceae</taxon>
        <taxon>Variovorax</taxon>
    </lineage>
</organism>
<dbReference type="AlphaFoldDB" id="A0A561B3T2"/>
<proteinExistence type="predicted"/>